<dbReference type="RefSeq" id="WP_098192730.1">
    <property type="nucleotide sequence ID" value="NZ_CP023777.1"/>
</dbReference>
<evidence type="ECO:0000256" key="3">
    <source>
        <dbReference type="ARBA" id="ARBA00023098"/>
    </source>
</evidence>
<dbReference type="GO" id="GO:0008770">
    <property type="term" value="F:[acyl-carrier-protein] phosphodiesterase activity"/>
    <property type="evidence" value="ECO:0007669"/>
    <property type="project" value="InterPro"/>
</dbReference>
<evidence type="ECO:0000256" key="1">
    <source>
        <dbReference type="ARBA" id="ARBA00022516"/>
    </source>
</evidence>
<dbReference type="PANTHER" id="PTHR38764">
    <property type="entry name" value="ACYL CARRIER PROTEIN PHOSPHODIESTERASE"/>
    <property type="match status" value="1"/>
</dbReference>
<sequence>MNYLAHAYLSYHDPAIMTGNFIADFVKGKNWMKFSPAIQQGILLHRAIDEFTDHHKATLAAKEFFKPVVGLYSGVFTDILFDHFLANDATRFPGKELQEFAQEAYNVLNTHQPILPAAFERIFFYMQRENWLVGYGTRQGIFQTFKGVSRRAKYLTVPPEKTFAVFEANYYALGDQYKMLFPEMEDFVKIYASQHFSK</sequence>
<dbReference type="Proteomes" id="UP000220133">
    <property type="component" value="Chromosome"/>
</dbReference>
<proteinExistence type="predicted"/>
<evidence type="ECO:0000256" key="2">
    <source>
        <dbReference type="ARBA" id="ARBA00022801"/>
    </source>
</evidence>
<name>A0A291QR32_9BACT</name>
<evidence type="ECO:0000313" key="5">
    <source>
        <dbReference type="Proteomes" id="UP000220133"/>
    </source>
</evidence>
<organism evidence="4 5">
    <name type="scientific">Chitinophaga caeni</name>
    <dbReference type="NCBI Taxonomy" id="2029983"/>
    <lineage>
        <taxon>Bacteria</taxon>
        <taxon>Pseudomonadati</taxon>
        <taxon>Bacteroidota</taxon>
        <taxon>Chitinophagia</taxon>
        <taxon>Chitinophagales</taxon>
        <taxon>Chitinophagaceae</taxon>
        <taxon>Chitinophaga</taxon>
    </lineage>
</organism>
<dbReference type="OrthoDB" id="8442777at2"/>
<keyword evidence="1" id="KW-0444">Lipid biosynthesis</keyword>
<dbReference type="EMBL" id="CP023777">
    <property type="protein sequence ID" value="ATL46342.1"/>
    <property type="molecule type" value="Genomic_DNA"/>
</dbReference>
<keyword evidence="3" id="KW-0443">Lipid metabolism</keyword>
<dbReference type="InterPro" id="IPR007431">
    <property type="entry name" value="ACP_PD"/>
</dbReference>
<dbReference type="KEGG" id="cbae:COR50_03660"/>
<protein>
    <submittedName>
        <fullName evidence="4">ACP phosphodiesterase</fullName>
    </submittedName>
</protein>
<dbReference type="GO" id="GO:0006633">
    <property type="term" value="P:fatty acid biosynthetic process"/>
    <property type="evidence" value="ECO:0007669"/>
    <property type="project" value="InterPro"/>
</dbReference>
<reference evidence="4 5" key="1">
    <citation type="submission" date="2017-10" db="EMBL/GenBank/DDBJ databases">
        <title>Paenichitinophaga pekingensis gen. nov., sp. nov., isolated from activated sludge.</title>
        <authorList>
            <person name="Jin D."/>
            <person name="Kong X."/>
            <person name="Deng Y."/>
            <person name="Bai Z."/>
        </authorList>
    </citation>
    <scope>NUCLEOTIDE SEQUENCE [LARGE SCALE GENOMIC DNA]</scope>
    <source>
        <strain evidence="4 5">13</strain>
    </source>
</reference>
<dbReference type="Pfam" id="PF04336">
    <property type="entry name" value="ACP_PD"/>
    <property type="match status" value="1"/>
</dbReference>
<dbReference type="AlphaFoldDB" id="A0A291QR32"/>
<dbReference type="PANTHER" id="PTHR38764:SF1">
    <property type="entry name" value="ACYL CARRIER PROTEIN PHOSPHODIESTERASE"/>
    <property type="match status" value="1"/>
</dbReference>
<keyword evidence="2" id="KW-0378">Hydrolase</keyword>
<accession>A0A291QR32</accession>
<gene>
    <name evidence="4" type="ORF">COR50_03660</name>
</gene>
<evidence type="ECO:0000313" key="4">
    <source>
        <dbReference type="EMBL" id="ATL46342.1"/>
    </source>
</evidence>
<keyword evidence="5" id="KW-1185">Reference proteome</keyword>